<proteinExistence type="predicted"/>
<evidence type="ECO:0000313" key="2">
    <source>
        <dbReference type="Proteomes" id="UP000321225"/>
    </source>
</evidence>
<gene>
    <name evidence="1" type="ORF">MAE01_08640</name>
</gene>
<sequence length="160" mass="17247">MTRTDLTTTAVRARQGLAAAWSHEDPHLTLDGLRAYQSAEVARIRATLHAAMPAEPTMPDRGPVLDTLRPSTADDHATPRPRLSLQSPCLSCARPDAFAPEIDLAGTQSWIRLRLEAGAESKGARSRAARRRLRTRVFIDHGESSRVTDPGGTGGSCITA</sequence>
<comment type="caution">
    <text evidence="1">The sequence shown here is derived from an EMBL/GenBank/DDBJ whole genome shotgun (WGS) entry which is preliminary data.</text>
</comment>
<keyword evidence="2" id="KW-1185">Reference proteome</keyword>
<organism evidence="1 2">
    <name type="scientific">Microbacterium aerolatum</name>
    <dbReference type="NCBI Taxonomy" id="153731"/>
    <lineage>
        <taxon>Bacteria</taxon>
        <taxon>Bacillati</taxon>
        <taxon>Actinomycetota</taxon>
        <taxon>Actinomycetes</taxon>
        <taxon>Micrococcales</taxon>
        <taxon>Microbacteriaceae</taxon>
        <taxon>Microbacterium</taxon>
    </lineage>
</organism>
<dbReference type="Proteomes" id="UP000321225">
    <property type="component" value="Unassembled WGS sequence"/>
</dbReference>
<protein>
    <submittedName>
        <fullName evidence="1">Uncharacterized protein</fullName>
    </submittedName>
</protein>
<dbReference type="AlphaFoldDB" id="A0A511ABY6"/>
<dbReference type="EMBL" id="BJUW01000003">
    <property type="protein sequence ID" value="GEK85688.1"/>
    <property type="molecule type" value="Genomic_DNA"/>
</dbReference>
<evidence type="ECO:0000313" key="1">
    <source>
        <dbReference type="EMBL" id="GEK85688.1"/>
    </source>
</evidence>
<name>A0A511ABY6_9MICO</name>
<reference evidence="1 2" key="1">
    <citation type="submission" date="2019-07" db="EMBL/GenBank/DDBJ databases">
        <title>Whole genome shotgun sequence of Microbacterium aerolatum NBRC 103071.</title>
        <authorList>
            <person name="Hosoyama A."/>
            <person name="Uohara A."/>
            <person name="Ohji S."/>
            <person name="Ichikawa N."/>
        </authorList>
    </citation>
    <scope>NUCLEOTIDE SEQUENCE [LARGE SCALE GENOMIC DNA]</scope>
    <source>
        <strain evidence="1 2">NBRC 103071</strain>
    </source>
</reference>
<accession>A0A511ABY6</accession>